<dbReference type="AlphaFoldDB" id="A0A923EN01"/>
<evidence type="ECO:0000313" key="2">
    <source>
        <dbReference type="Proteomes" id="UP000629923"/>
    </source>
</evidence>
<name>A0A923EN01_KLEPN</name>
<sequence length="56" mass="6497">MHGFVHNDWQEYQLSKMRSNFLRAVLAVCEDKEKRKVKAENETAIPFNSLAMLSAL</sequence>
<comment type="caution">
    <text evidence="1">The sequence shown here is derived from an EMBL/GenBank/DDBJ whole genome shotgun (WGS) entry which is preliminary data.</text>
</comment>
<gene>
    <name evidence="1" type="ORF">H7U18_23735</name>
</gene>
<proteinExistence type="predicted"/>
<dbReference type="EMBL" id="JACLQZ010000001">
    <property type="protein sequence ID" value="MBC2873277.1"/>
    <property type="molecule type" value="Genomic_DNA"/>
</dbReference>
<protein>
    <submittedName>
        <fullName evidence="1">Uncharacterized protein</fullName>
    </submittedName>
</protein>
<dbReference type="Proteomes" id="UP000629923">
    <property type="component" value="Unassembled WGS sequence"/>
</dbReference>
<evidence type="ECO:0000313" key="1">
    <source>
        <dbReference type="EMBL" id="MBC2873277.1"/>
    </source>
</evidence>
<accession>A0A923EN01</accession>
<reference evidence="1" key="1">
    <citation type="submission" date="2020-08" db="EMBL/GenBank/DDBJ databases">
        <title>Tigecycline and colistin resistance in Klebsiella pneumoniae.</title>
        <authorList>
            <person name="Ramesh N."/>
            <person name="Shanthini T."/>
            <person name="Prasanth M."/>
            <person name="Senthilkumar N."/>
            <person name="Meesala Krishna M."/>
            <person name="Guruswami G."/>
        </authorList>
    </citation>
    <scope>NUCLEOTIDE SEQUENCE</scope>
    <source>
        <strain evidence="1">SHM 84C</strain>
    </source>
</reference>
<organism evidence="1 2">
    <name type="scientific">Klebsiella pneumoniae</name>
    <dbReference type="NCBI Taxonomy" id="573"/>
    <lineage>
        <taxon>Bacteria</taxon>
        <taxon>Pseudomonadati</taxon>
        <taxon>Pseudomonadota</taxon>
        <taxon>Gammaproteobacteria</taxon>
        <taxon>Enterobacterales</taxon>
        <taxon>Enterobacteriaceae</taxon>
        <taxon>Klebsiella/Raoultella group</taxon>
        <taxon>Klebsiella</taxon>
        <taxon>Klebsiella pneumoniae complex</taxon>
    </lineage>
</organism>